<evidence type="ECO:0000313" key="3">
    <source>
        <dbReference type="Proteomes" id="UP000694853"/>
    </source>
</evidence>
<dbReference type="SUPFAM" id="SSF53098">
    <property type="entry name" value="Ribonuclease H-like"/>
    <property type="match status" value="1"/>
</dbReference>
<dbReference type="Gene3D" id="3.30.420.10">
    <property type="entry name" value="Ribonuclease H-like superfamily/Ribonuclease H"/>
    <property type="match status" value="1"/>
</dbReference>
<evidence type="ECO:0000313" key="4">
    <source>
        <dbReference type="RefSeq" id="XP_027348314.1"/>
    </source>
</evidence>
<dbReference type="OrthoDB" id="1938712at2759"/>
<dbReference type="InterPro" id="IPR016197">
    <property type="entry name" value="Chromo-like_dom_sf"/>
</dbReference>
<dbReference type="InterPro" id="IPR043128">
    <property type="entry name" value="Rev_trsase/Diguanyl_cyclase"/>
</dbReference>
<dbReference type="FunFam" id="3.30.70.270:FF:000020">
    <property type="entry name" value="Transposon Tf2-6 polyprotein-like Protein"/>
    <property type="match status" value="1"/>
</dbReference>
<dbReference type="KEGG" id="aprc:113859838"/>
<dbReference type="InterPro" id="IPR012337">
    <property type="entry name" value="RNaseH-like_sf"/>
</dbReference>
<dbReference type="InterPro" id="IPR043502">
    <property type="entry name" value="DNA/RNA_pol_sf"/>
</dbReference>
<dbReference type="SUPFAM" id="SSF54160">
    <property type="entry name" value="Chromo domain-like"/>
    <property type="match status" value="1"/>
</dbReference>
<dbReference type="Gene3D" id="3.30.70.270">
    <property type="match status" value="1"/>
</dbReference>
<feature type="domain" description="Reverse transcriptase/retrotransposon-derived protein RNase H-like" evidence="2">
    <location>
        <begin position="54"/>
        <end position="128"/>
    </location>
</feature>
<keyword evidence="3" id="KW-1185">Reference proteome</keyword>
<reference evidence="4" key="2">
    <citation type="submission" date="2025-08" db="UniProtKB">
        <authorList>
            <consortium name="RefSeq"/>
        </authorList>
    </citation>
    <scope>IDENTIFICATION</scope>
    <source>
        <tissue evidence="4">Young leaves</tissue>
    </source>
</reference>
<dbReference type="InterPro" id="IPR050951">
    <property type="entry name" value="Retrovirus_Pol_polyprotein"/>
</dbReference>
<dbReference type="Pfam" id="PF17919">
    <property type="entry name" value="RT_RNaseH_2"/>
    <property type="match status" value="1"/>
</dbReference>
<dbReference type="AlphaFoldDB" id="A0A8B8L0Z5"/>
<dbReference type="GeneID" id="113859838"/>
<dbReference type="GO" id="GO:0003824">
    <property type="term" value="F:catalytic activity"/>
    <property type="evidence" value="ECO:0007669"/>
    <property type="project" value="UniProtKB-KW"/>
</dbReference>
<name>A0A8B8L0Z5_ABRPR</name>
<dbReference type="SUPFAM" id="SSF56672">
    <property type="entry name" value="DNA/RNA polymerases"/>
    <property type="match status" value="1"/>
</dbReference>
<proteinExistence type="predicted"/>
<reference evidence="3" key="1">
    <citation type="journal article" date="2019" name="Toxins">
        <title>Detection of Abrin-Like and Prepropulchellin-Like Toxin Genes and Transcripts Using Whole Genome Sequencing and Full-Length Transcript Sequencing of Abrus precatorius.</title>
        <authorList>
            <person name="Hovde B.T."/>
            <person name="Daligault H.E."/>
            <person name="Hanschen E.R."/>
            <person name="Kunde Y.A."/>
            <person name="Johnson M.B."/>
            <person name="Starkenburg S.R."/>
            <person name="Johnson S.L."/>
        </authorList>
    </citation>
    <scope>NUCLEOTIDE SEQUENCE [LARGE SCALE GENOMIC DNA]</scope>
</reference>
<dbReference type="PANTHER" id="PTHR37984">
    <property type="entry name" value="PROTEIN CBG26694"/>
    <property type="match status" value="1"/>
</dbReference>
<dbReference type="Proteomes" id="UP000694853">
    <property type="component" value="Unplaced"/>
</dbReference>
<organism evidence="3 4">
    <name type="scientific">Abrus precatorius</name>
    <name type="common">Indian licorice</name>
    <name type="synonym">Glycine abrus</name>
    <dbReference type="NCBI Taxonomy" id="3816"/>
    <lineage>
        <taxon>Eukaryota</taxon>
        <taxon>Viridiplantae</taxon>
        <taxon>Streptophyta</taxon>
        <taxon>Embryophyta</taxon>
        <taxon>Tracheophyta</taxon>
        <taxon>Spermatophyta</taxon>
        <taxon>Magnoliopsida</taxon>
        <taxon>eudicotyledons</taxon>
        <taxon>Gunneridae</taxon>
        <taxon>Pentapetalae</taxon>
        <taxon>rosids</taxon>
        <taxon>fabids</taxon>
        <taxon>Fabales</taxon>
        <taxon>Fabaceae</taxon>
        <taxon>Papilionoideae</taxon>
        <taxon>50 kb inversion clade</taxon>
        <taxon>NPAAA clade</taxon>
        <taxon>indigoferoid/millettioid clade</taxon>
        <taxon>Abreae</taxon>
        <taxon>Abrus</taxon>
    </lineage>
</organism>
<protein>
    <submittedName>
        <fullName evidence="4">Uncharacterized protein LOC113859838</fullName>
    </submittedName>
</protein>
<dbReference type="InterPro" id="IPR041577">
    <property type="entry name" value="RT_RNaseH_2"/>
</dbReference>
<evidence type="ECO:0000259" key="2">
    <source>
        <dbReference type="Pfam" id="PF17919"/>
    </source>
</evidence>
<evidence type="ECO:0000256" key="1">
    <source>
        <dbReference type="ARBA" id="ARBA00023268"/>
    </source>
</evidence>
<accession>A0A8B8L0Z5</accession>
<dbReference type="PANTHER" id="PTHR37984:SF5">
    <property type="entry name" value="PROTEIN NYNRIN-LIKE"/>
    <property type="match status" value="1"/>
</dbReference>
<sequence>MDPSKIQSVLEWPVPINGVRGFLGLTGYYCKFIRDYEKISRPLTALTKNDGFFWSSEAQKEFELLKEKMTTRPVLALPDFSKEFIIESDASRLGLGAILMQEGRPVSYFSKTPGERNLTKSAYEKELMIWKEISLDFITGLPKFRGLDAVLVVVDQLSKYSHFIPLKHLYSAKTVAEVFTKDVVKLHGIPASILSDKDLIFSRIYPDFHVSLLKKAVGNYSENDNLPTDLEGDLNSPLEPTAVLASWVVTKKWVLIPQLLIKWKGKPTEEAIWEEKYNTSSQFPHFKLEDKPSFHREEYDRPLIHKESQNTFLFKNFFKPLI</sequence>
<keyword evidence="1" id="KW-0511">Multifunctional enzyme</keyword>
<gene>
    <name evidence="4" type="primary">LOC113859838</name>
</gene>
<dbReference type="InterPro" id="IPR036397">
    <property type="entry name" value="RNaseH_sf"/>
</dbReference>
<dbReference type="RefSeq" id="XP_027348314.1">
    <property type="nucleotide sequence ID" value="XM_027492513.1"/>
</dbReference>
<dbReference type="GO" id="GO:0003676">
    <property type="term" value="F:nucleic acid binding"/>
    <property type="evidence" value="ECO:0007669"/>
    <property type="project" value="InterPro"/>
</dbReference>